<dbReference type="Gene3D" id="2.40.110.10">
    <property type="entry name" value="Butyryl-CoA Dehydrogenase, subunit A, domain 2"/>
    <property type="match status" value="1"/>
</dbReference>
<dbReference type="Pfam" id="PF08028">
    <property type="entry name" value="Acyl-CoA_dh_2"/>
    <property type="match status" value="1"/>
</dbReference>
<proteinExistence type="predicted"/>
<organism evidence="4 5">
    <name type="scientific">Rhizobium rhizogenes (strain K84 / ATCC BAA-868)</name>
    <name type="common">Agrobacterium radiobacter</name>
    <dbReference type="NCBI Taxonomy" id="311403"/>
    <lineage>
        <taxon>Bacteria</taxon>
        <taxon>Pseudomonadati</taxon>
        <taxon>Pseudomonadota</taxon>
        <taxon>Alphaproteobacteria</taxon>
        <taxon>Hyphomicrobiales</taxon>
        <taxon>Rhizobiaceae</taxon>
        <taxon>Rhizobium/Agrobacterium group</taxon>
        <taxon>Rhizobium</taxon>
    </lineage>
</organism>
<dbReference type="GO" id="GO:0008470">
    <property type="term" value="F:3-methylbutanoyl-CoA dehydrogenase activity"/>
    <property type="evidence" value="ECO:0007669"/>
    <property type="project" value="TreeGrafter"/>
</dbReference>
<gene>
    <name evidence="4" type="ordered locus">Arad_7705</name>
</gene>
<protein>
    <submittedName>
        <fullName evidence="4">Acyl-CoA dehydrogenase protein</fullName>
    </submittedName>
</protein>
<sequence length="450" mass="50015">MRIDQEPDACTRLELNMAIRKEFLLTRSNRYCWTCGISRRTLTHDAKQGRQGQMREATMSFEPDTTDPLVARSVELRRIFDRDAVQRDKQGGRPVEQIRLLKESGLPSAQIPRHYGGQGASWLSILRVVREFARTDGSLAHLFGYHHLPLNLVLFRGSSAQKDHWLRAAAAGNLIWGNSGNAMSKTSSGRRIDNGWIVSGKRPFSSGSHIADYIQISWENPEGERITAAVPTGRDGIVIEDDWDGIGQRQTGSGTVSFHNVEVLDDEVISAPNVPLTPYTSLISLLQQSVLLNVFVGSAQGALDEGQNYTTTSSRPWIYSGVEKHSDDPWIKRQYGDLYIKTLAATELADKAARSLDEAFNQGPSLSHEDRGIAAIDVATANVYAGEIGLAVSSEIFEVMGARSATNANGYDRFWRNVRTHTLHNPAEYKKRTVGTWLLTGEFPIPAMYR</sequence>
<dbReference type="GO" id="GO:0006552">
    <property type="term" value="P:L-leucine catabolic process"/>
    <property type="evidence" value="ECO:0007669"/>
    <property type="project" value="TreeGrafter"/>
</dbReference>
<dbReference type="EMBL" id="CP000629">
    <property type="protein sequence ID" value="ACM29151.1"/>
    <property type="molecule type" value="Genomic_DNA"/>
</dbReference>
<dbReference type="InterPro" id="IPR036250">
    <property type="entry name" value="AcylCo_DH-like_C"/>
</dbReference>
<dbReference type="Proteomes" id="UP000001600">
    <property type="component" value="Chromosome 2"/>
</dbReference>
<name>B9JNM0_RHIR8</name>
<accession>B9JNM0</accession>
<dbReference type="GO" id="GO:0050660">
    <property type="term" value="F:flavin adenine dinucleotide binding"/>
    <property type="evidence" value="ECO:0007669"/>
    <property type="project" value="InterPro"/>
</dbReference>
<dbReference type="Pfam" id="PF02771">
    <property type="entry name" value="Acyl-CoA_dh_N"/>
    <property type="match status" value="1"/>
</dbReference>
<dbReference type="Gene3D" id="1.10.540.10">
    <property type="entry name" value="Acyl-CoA dehydrogenase/oxidase, N-terminal domain"/>
    <property type="match status" value="1"/>
</dbReference>
<dbReference type="InterPro" id="IPR046373">
    <property type="entry name" value="Acyl-CoA_Oxase/DH_mid-dom_sf"/>
</dbReference>
<dbReference type="PANTHER" id="PTHR43884:SF12">
    <property type="entry name" value="ISOVALERYL-COA DEHYDROGENASE, MITOCHONDRIAL-RELATED"/>
    <property type="match status" value="1"/>
</dbReference>
<keyword evidence="1" id="KW-0560">Oxidoreductase</keyword>
<dbReference type="InterPro" id="IPR009100">
    <property type="entry name" value="AcylCoA_DH/oxidase_NM_dom_sf"/>
</dbReference>
<reference evidence="4 5" key="1">
    <citation type="journal article" date="2009" name="J. Bacteriol.">
        <title>Genome sequences of three Agrobacterium biovars help elucidate the evolution of multichromosome genomes in bacteria.</title>
        <authorList>
            <person name="Slater S.C."/>
            <person name="Goldman B.S."/>
            <person name="Goodner B."/>
            <person name="Setubal J.C."/>
            <person name="Farrand S.K."/>
            <person name="Nester E.W."/>
            <person name="Burr T.J."/>
            <person name="Banta L."/>
            <person name="Dickerman A.W."/>
            <person name="Paulsen I."/>
            <person name="Otten L."/>
            <person name="Suen G."/>
            <person name="Welch R."/>
            <person name="Almeida N.F."/>
            <person name="Arnold F."/>
            <person name="Burton O.T."/>
            <person name="Du Z."/>
            <person name="Ewing A."/>
            <person name="Godsy E."/>
            <person name="Heisel S."/>
            <person name="Houmiel K.L."/>
            <person name="Jhaveri J."/>
            <person name="Lu J."/>
            <person name="Miller N.M."/>
            <person name="Norton S."/>
            <person name="Chen Q."/>
            <person name="Phoolcharoen W."/>
            <person name="Ohlin V."/>
            <person name="Ondrusek D."/>
            <person name="Pride N."/>
            <person name="Stricklin S.L."/>
            <person name="Sun J."/>
            <person name="Wheeler C."/>
            <person name="Wilson L."/>
            <person name="Zhu H."/>
            <person name="Wood D.W."/>
        </authorList>
    </citation>
    <scope>NUCLEOTIDE SEQUENCE [LARGE SCALE GENOMIC DNA]</scope>
    <source>
        <strain evidence="5">K84 / ATCC BAA-868</strain>
    </source>
</reference>
<dbReference type="HOGENOM" id="CLU_018204_10_0_5"/>
<evidence type="ECO:0000313" key="5">
    <source>
        <dbReference type="Proteomes" id="UP000001600"/>
    </source>
</evidence>
<dbReference type="InterPro" id="IPR013786">
    <property type="entry name" value="AcylCoA_DH/ox_N"/>
</dbReference>
<dbReference type="PANTHER" id="PTHR43884">
    <property type="entry name" value="ACYL-COA DEHYDROGENASE"/>
    <property type="match status" value="1"/>
</dbReference>
<dbReference type="STRING" id="311403.Arad_7705"/>
<dbReference type="eggNOG" id="COG1960">
    <property type="taxonomic scope" value="Bacteria"/>
</dbReference>
<dbReference type="InterPro" id="IPR037069">
    <property type="entry name" value="AcylCoA_DH/ox_N_sf"/>
</dbReference>
<dbReference type="KEGG" id="ara:Arad_7705"/>
<dbReference type="AlphaFoldDB" id="B9JNM0"/>
<dbReference type="Gene3D" id="1.20.140.10">
    <property type="entry name" value="Butyryl-CoA Dehydrogenase, subunit A, domain 3"/>
    <property type="match status" value="1"/>
</dbReference>
<feature type="domain" description="Acyl-CoA dehydrogenase C-terminal" evidence="3">
    <location>
        <begin position="294"/>
        <end position="425"/>
    </location>
</feature>
<dbReference type="InterPro" id="IPR013107">
    <property type="entry name" value="Acyl-CoA_DH_C"/>
</dbReference>
<dbReference type="SUPFAM" id="SSF47203">
    <property type="entry name" value="Acyl-CoA dehydrogenase C-terminal domain-like"/>
    <property type="match status" value="1"/>
</dbReference>
<evidence type="ECO:0000259" key="2">
    <source>
        <dbReference type="Pfam" id="PF02771"/>
    </source>
</evidence>
<dbReference type="SUPFAM" id="SSF56645">
    <property type="entry name" value="Acyl-CoA dehydrogenase NM domain-like"/>
    <property type="match status" value="1"/>
</dbReference>
<evidence type="ECO:0000313" key="4">
    <source>
        <dbReference type="EMBL" id="ACM29151.1"/>
    </source>
</evidence>
<evidence type="ECO:0000259" key="3">
    <source>
        <dbReference type="Pfam" id="PF08028"/>
    </source>
</evidence>
<evidence type="ECO:0000256" key="1">
    <source>
        <dbReference type="ARBA" id="ARBA00023002"/>
    </source>
</evidence>
<feature type="domain" description="Acyl-CoA dehydrogenase/oxidase N-terminal" evidence="2">
    <location>
        <begin position="84"/>
        <end position="172"/>
    </location>
</feature>